<dbReference type="EMBL" id="MU150288">
    <property type="protein sequence ID" value="KAF9461123.1"/>
    <property type="molecule type" value="Genomic_DNA"/>
</dbReference>
<dbReference type="Pfam" id="PF01185">
    <property type="entry name" value="Hydrophobin"/>
    <property type="match status" value="1"/>
</dbReference>
<feature type="signal peptide" evidence="7">
    <location>
        <begin position="1"/>
        <end position="24"/>
    </location>
</feature>
<evidence type="ECO:0000256" key="7">
    <source>
        <dbReference type="RuleBase" id="RU365009"/>
    </source>
</evidence>
<comment type="subcellular location">
    <subcellularLocation>
        <location evidence="1 7">Secreted</location>
        <location evidence="1 7">Cell wall</location>
    </subcellularLocation>
</comment>
<dbReference type="PROSITE" id="PS00956">
    <property type="entry name" value="HYDROPHOBIN"/>
    <property type="match status" value="1"/>
</dbReference>
<dbReference type="InterPro" id="IPR001338">
    <property type="entry name" value="Class_I_Hydrophobin"/>
</dbReference>
<protein>
    <recommendedName>
        <fullName evidence="7">Hydrophobin</fullName>
    </recommendedName>
</protein>
<evidence type="ECO:0000256" key="6">
    <source>
        <dbReference type="ARBA" id="ARBA00023157"/>
    </source>
</evidence>
<evidence type="ECO:0000256" key="1">
    <source>
        <dbReference type="ARBA" id="ARBA00004191"/>
    </source>
</evidence>
<keyword evidence="4 7" id="KW-0964">Secreted</keyword>
<accession>A0A9P6CHQ0</accession>
<evidence type="ECO:0000313" key="9">
    <source>
        <dbReference type="Proteomes" id="UP000807353"/>
    </source>
</evidence>
<evidence type="ECO:0000256" key="5">
    <source>
        <dbReference type="ARBA" id="ARBA00022729"/>
    </source>
</evidence>
<organism evidence="8 9">
    <name type="scientific">Collybia nuda</name>
    <dbReference type="NCBI Taxonomy" id="64659"/>
    <lineage>
        <taxon>Eukaryota</taxon>
        <taxon>Fungi</taxon>
        <taxon>Dikarya</taxon>
        <taxon>Basidiomycota</taxon>
        <taxon>Agaricomycotina</taxon>
        <taxon>Agaricomycetes</taxon>
        <taxon>Agaricomycetidae</taxon>
        <taxon>Agaricales</taxon>
        <taxon>Tricholomatineae</taxon>
        <taxon>Clitocybaceae</taxon>
        <taxon>Collybia</taxon>
    </lineage>
</organism>
<name>A0A9P6CHQ0_9AGAR</name>
<reference evidence="8" key="1">
    <citation type="submission" date="2020-11" db="EMBL/GenBank/DDBJ databases">
        <authorList>
            <consortium name="DOE Joint Genome Institute"/>
            <person name="Ahrendt S."/>
            <person name="Riley R."/>
            <person name="Andreopoulos W."/>
            <person name="Labutti K."/>
            <person name="Pangilinan J."/>
            <person name="Ruiz-Duenas F.J."/>
            <person name="Barrasa J.M."/>
            <person name="Sanchez-Garcia M."/>
            <person name="Camarero S."/>
            <person name="Miyauchi S."/>
            <person name="Serrano A."/>
            <person name="Linde D."/>
            <person name="Babiker R."/>
            <person name="Drula E."/>
            <person name="Ayuso-Fernandez I."/>
            <person name="Pacheco R."/>
            <person name="Padilla G."/>
            <person name="Ferreira P."/>
            <person name="Barriuso J."/>
            <person name="Kellner H."/>
            <person name="Castanera R."/>
            <person name="Alfaro M."/>
            <person name="Ramirez L."/>
            <person name="Pisabarro A.G."/>
            <person name="Kuo A."/>
            <person name="Tritt A."/>
            <person name="Lipzen A."/>
            <person name="He G."/>
            <person name="Yan M."/>
            <person name="Ng V."/>
            <person name="Cullen D."/>
            <person name="Martin F."/>
            <person name="Rosso M.-N."/>
            <person name="Henrissat B."/>
            <person name="Hibbett D."/>
            <person name="Martinez A.T."/>
            <person name="Grigoriev I.V."/>
        </authorList>
    </citation>
    <scope>NUCLEOTIDE SEQUENCE</scope>
    <source>
        <strain evidence="8">CBS 247.69</strain>
    </source>
</reference>
<keyword evidence="9" id="KW-1185">Reference proteome</keyword>
<evidence type="ECO:0000256" key="2">
    <source>
        <dbReference type="ARBA" id="ARBA00010446"/>
    </source>
</evidence>
<proteinExistence type="inferred from homology"/>
<dbReference type="GO" id="GO:0009277">
    <property type="term" value="C:fungal-type cell wall"/>
    <property type="evidence" value="ECO:0007669"/>
    <property type="project" value="InterPro"/>
</dbReference>
<dbReference type="Proteomes" id="UP000807353">
    <property type="component" value="Unassembled WGS sequence"/>
</dbReference>
<feature type="chain" id="PRO_5040541222" description="Hydrophobin" evidence="7">
    <location>
        <begin position="25"/>
        <end position="120"/>
    </location>
</feature>
<keyword evidence="3 7" id="KW-0134">Cell wall</keyword>
<dbReference type="GO" id="GO:0005199">
    <property type="term" value="F:structural constituent of cell wall"/>
    <property type="evidence" value="ECO:0007669"/>
    <property type="project" value="InterPro"/>
</dbReference>
<evidence type="ECO:0000256" key="3">
    <source>
        <dbReference type="ARBA" id="ARBA00022512"/>
    </source>
</evidence>
<gene>
    <name evidence="8" type="ORF">BDZ94DRAFT_1283613</name>
</gene>
<evidence type="ECO:0000313" key="8">
    <source>
        <dbReference type="EMBL" id="KAF9461123.1"/>
    </source>
</evidence>
<dbReference type="SMART" id="SM00075">
    <property type="entry name" value="HYDRO"/>
    <property type="match status" value="1"/>
</dbReference>
<dbReference type="AlphaFoldDB" id="A0A9P6CHQ0"/>
<keyword evidence="5 7" id="KW-0732">Signal</keyword>
<keyword evidence="6 7" id="KW-1015">Disulfide bond</keyword>
<dbReference type="CDD" id="cd23507">
    <property type="entry name" value="hydrophobin_I"/>
    <property type="match status" value="1"/>
</dbReference>
<dbReference type="OrthoDB" id="4225815at2759"/>
<evidence type="ECO:0000256" key="4">
    <source>
        <dbReference type="ARBA" id="ARBA00022525"/>
    </source>
</evidence>
<comment type="caution">
    <text evidence="8">The sequence shown here is derived from an EMBL/GenBank/DDBJ whole genome shotgun (WGS) entry which is preliminary data.</text>
</comment>
<sequence>MFARISSLFMFLLFALPLLAAASAVPRTDSPPPVDQCNTGDIQCCNSVQSATNLSNPVALLLGLLGVVVGDITGLIGVTCSPLTIIGGGGSSCTAQPVCCTNNSFHGLISLGCSPININL</sequence>
<dbReference type="InterPro" id="IPR019778">
    <property type="entry name" value="Class_I_Hydrophobin_CS"/>
</dbReference>
<comment type="similarity">
    <text evidence="2 7">Belongs to the fungal hydrophobin family.</text>
</comment>